<dbReference type="Pfam" id="PF13432">
    <property type="entry name" value="TPR_16"/>
    <property type="match status" value="1"/>
</dbReference>
<keyword evidence="5" id="KW-1185">Reference proteome</keyword>
<keyword evidence="2 3" id="KW-0802">TPR repeat</keyword>
<feature type="repeat" description="TPR" evidence="3">
    <location>
        <begin position="120"/>
        <end position="153"/>
    </location>
</feature>
<reference evidence="5" key="1">
    <citation type="submission" date="2017-08" db="EMBL/GenBank/DDBJ databases">
        <title>Direct submision.</title>
        <authorList>
            <person name="Kim S.-J."/>
            <person name="Rhee S.-K."/>
        </authorList>
    </citation>
    <scope>NUCLEOTIDE SEQUENCE [LARGE SCALE GENOMIC DNA]</scope>
    <source>
        <strain evidence="5">GI5</strain>
    </source>
</reference>
<name>A0A2K9LK75_9GAMM</name>
<dbReference type="AlphaFoldDB" id="A0A2K9LK75"/>
<dbReference type="PANTHER" id="PTHR44858">
    <property type="entry name" value="TETRATRICOPEPTIDE REPEAT PROTEIN 6"/>
    <property type="match status" value="1"/>
</dbReference>
<gene>
    <name evidence="4" type="ORF">Kalk_05460</name>
</gene>
<dbReference type="NCBIfam" id="TIGR02521">
    <property type="entry name" value="type_IV_pilW"/>
    <property type="match status" value="1"/>
</dbReference>
<dbReference type="SMART" id="SM00028">
    <property type="entry name" value="TPR"/>
    <property type="match status" value="4"/>
</dbReference>
<accession>A0A2K9LK75</accession>
<keyword evidence="1" id="KW-0677">Repeat</keyword>
<dbReference type="PANTHER" id="PTHR44858:SF1">
    <property type="entry name" value="UDP-N-ACETYLGLUCOSAMINE--PEPTIDE N-ACETYLGLUCOSAMINYLTRANSFERASE SPINDLY-RELATED"/>
    <property type="match status" value="1"/>
</dbReference>
<evidence type="ECO:0000256" key="3">
    <source>
        <dbReference type="PROSITE-ProRule" id="PRU00339"/>
    </source>
</evidence>
<feature type="repeat" description="TPR" evidence="3">
    <location>
        <begin position="190"/>
        <end position="223"/>
    </location>
</feature>
<dbReference type="SUPFAM" id="SSF48452">
    <property type="entry name" value="TPR-like"/>
    <property type="match status" value="1"/>
</dbReference>
<sequence length="301" mass="34090">MELDARPNGRLRSRQKAIKFRYSRCTLQGVPEAGVCVISLLRRLRQLDRTTFKALLLGLLLSQGLIGCVTETNDPLAQNRDPAKAVRIYVEAGTRYLQSRQMDNANRTLHRAYDIAPNDPSVNNALALFYQMEGEDSQAEKHFEKALSKDPGFSQAHNNYAAYLYGKGRYDAAITHLEKVVKDYQYPRRYTAFENLGICYLKKNDKESAITAFNRALQMNPNLPVSLLEMASISLDDGNNLLAARYLKKYESIAQPSPKQLWLGIRLQRILGDKDKLASYELALKNLFPGSDEYKAFKASL</sequence>
<dbReference type="InterPro" id="IPR050498">
    <property type="entry name" value="Ycf3"/>
</dbReference>
<dbReference type="InterPro" id="IPR019734">
    <property type="entry name" value="TPR_rpt"/>
</dbReference>
<evidence type="ECO:0000256" key="2">
    <source>
        <dbReference type="ARBA" id="ARBA00022803"/>
    </source>
</evidence>
<dbReference type="PROSITE" id="PS50293">
    <property type="entry name" value="TPR_REGION"/>
    <property type="match status" value="1"/>
</dbReference>
<dbReference type="Gene3D" id="1.25.40.10">
    <property type="entry name" value="Tetratricopeptide repeat domain"/>
    <property type="match status" value="1"/>
</dbReference>
<evidence type="ECO:0000313" key="4">
    <source>
        <dbReference type="EMBL" id="AUM11905.1"/>
    </source>
</evidence>
<dbReference type="InterPro" id="IPR011990">
    <property type="entry name" value="TPR-like_helical_dom_sf"/>
</dbReference>
<evidence type="ECO:0000256" key="1">
    <source>
        <dbReference type="ARBA" id="ARBA00022737"/>
    </source>
</evidence>
<feature type="repeat" description="TPR" evidence="3">
    <location>
        <begin position="86"/>
        <end position="119"/>
    </location>
</feature>
<dbReference type="Pfam" id="PF14559">
    <property type="entry name" value="TPR_19"/>
    <property type="match status" value="1"/>
</dbReference>
<dbReference type="InterPro" id="IPR013360">
    <property type="entry name" value="Pilus_4_PilW"/>
</dbReference>
<organism evidence="4 5">
    <name type="scientific">Ketobacter alkanivorans</name>
    <dbReference type="NCBI Taxonomy" id="1917421"/>
    <lineage>
        <taxon>Bacteria</taxon>
        <taxon>Pseudomonadati</taxon>
        <taxon>Pseudomonadota</taxon>
        <taxon>Gammaproteobacteria</taxon>
        <taxon>Pseudomonadales</taxon>
        <taxon>Ketobacteraceae</taxon>
        <taxon>Ketobacter</taxon>
    </lineage>
</organism>
<evidence type="ECO:0000313" key="5">
    <source>
        <dbReference type="Proteomes" id="UP000235116"/>
    </source>
</evidence>
<dbReference type="Proteomes" id="UP000235116">
    <property type="component" value="Chromosome"/>
</dbReference>
<dbReference type="EMBL" id="CP022684">
    <property type="protein sequence ID" value="AUM11905.1"/>
    <property type="molecule type" value="Genomic_DNA"/>
</dbReference>
<proteinExistence type="predicted"/>
<dbReference type="KEGG" id="kak:Kalk_05460"/>
<protein>
    <submittedName>
        <fullName evidence="4">Type IV pilus biogenesis/stability protein PilW</fullName>
    </submittedName>
</protein>
<dbReference type="PROSITE" id="PS50005">
    <property type="entry name" value="TPR"/>
    <property type="match status" value="3"/>
</dbReference>